<evidence type="ECO:0000259" key="1">
    <source>
        <dbReference type="Pfam" id="PF14111"/>
    </source>
</evidence>
<dbReference type="InterPro" id="IPR025558">
    <property type="entry name" value="DUF4283"/>
</dbReference>
<dbReference type="InterPro" id="IPR040256">
    <property type="entry name" value="At4g02000-like"/>
</dbReference>
<dbReference type="PANTHER" id="PTHR31286">
    <property type="entry name" value="GLYCINE-RICH CELL WALL STRUCTURAL PROTEIN 1.8-LIKE"/>
    <property type="match status" value="1"/>
</dbReference>
<dbReference type="EMBL" id="JACGWJ010000963">
    <property type="protein sequence ID" value="KAL0286351.1"/>
    <property type="molecule type" value="Genomic_DNA"/>
</dbReference>
<proteinExistence type="predicted"/>
<name>A0AAW2IVW0_SESRA</name>
<protein>
    <recommendedName>
        <fullName evidence="1">DUF4283 domain-containing protein</fullName>
    </recommendedName>
</protein>
<feature type="domain" description="DUF4283" evidence="1">
    <location>
        <begin position="175"/>
        <end position="248"/>
    </location>
</feature>
<sequence>MDSLNTLSSLSPNTHTVSQEHASSLLLLGSWMGMMGPWRSVWPSNSNGNAISRRQLWYGVLFLDFRPRLLFSLDGLLGSRRPVGWLLILNLVKDSVGQMDPSLAQDSPASIASGDSPAPEVFVGNIKLKMDKTDSIAEAFLKSSRKSLRYIPPMTQRDEIIIKPTSAMVEHGSRRWQSTALGYFLGKKSYFPQLEAFVRANWKGLQQVSATANGFYFFQFHTLAYMEEVIEEGPWLFQGQPVVLQPWEWGMSLRQQRHTQIPVWFRFRHLPMEYWTEDGISSVASRIGTPLYSDKIMKNCLRLDFARVCIMHDYNSKLPKHLVVISPILAGGKELPIKVDIEYEWLPVM</sequence>
<comment type="caution">
    <text evidence="2">The sequence shown here is derived from an EMBL/GenBank/DDBJ whole genome shotgun (WGS) entry which is preliminary data.</text>
</comment>
<reference evidence="2" key="2">
    <citation type="journal article" date="2024" name="Plant">
        <title>Genomic evolution and insights into agronomic trait innovations of Sesamum species.</title>
        <authorList>
            <person name="Miao H."/>
            <person name="Wang L."/>
            <person name="Qu L."/>
            <person name="Liu H."/>
            <person name="Sun Y."/>
            <person name="Le M."/>
            <person name="Wang Q."/>
            <person name="Wei S."/>
            <person name="Zheng Y."/>
            <person name="Lin W."/>
            <person name="Duan Y."/>
            <person name="Cao H."/>
            <person name="Xiong S."/>
            <person name="Wang X."/>
            <person name="Wei L."/>
            <person name="Li C."/>
            <person name="Ma Q."/>
            <person name="Ju M."/>
            <person name="Zhao R."/>
            <person name="Li G."/>
            <person name="Mu C."/>
            <person name="Tian Q."/>
            <person name="Mei H."/>
            <person name="Zhang T."/>
            <person name="Gao T."/>
            <person name="Zhang H."/>
        </authorList>
    </citation>
    <scope>NUCLEOTIDE SEQUENCE</scope>
    <source>
        <strain evidence="2">G02</strain>
    </source>
</reference>
<dbReference type="Pfam" id="PF14111">
    <property type="entry name" value="DUF4283"/>
    <property type="match status" value="1"/>
</dbReference>
<accession>A0AAW2IVW0</accession>
<evidence type="ECO:0000313" key="2">
    <source>
        <dbReference type="EMBL" id="KAL0286351.1"/>
    </source>
</evidence>
<reference evidence="2" key="1">
    <citation type="submission" date="2020-06" db="EMBL/GenBank/DDBJ databases">
        <authorList>
            <person name="Li T."/>
            <person name="Hu X."/>
            <person name="Zhang T."/>
            <person name="Song X."/>
            <person name="Zhang H."/>
            <person name="Dai N."/>
            <person name="Sheng W."/>
            <person name="Hou X."/>
            <person name="Wei L."/>
        </authorList>
    </citation>
    <scope>NUCLEOTIDE SEQUENCE</scope>
    <source>
        <strain evidence="2">G02</strain>
        <tissue evidence="2">Leaf</tissue>
    </source>
</reference>
<organism evidence="2">
    <name type="scientific">Sesamum radiatum</name>
    <name type="common">Black benniseed</name>
    <dbReference type="NCBI Taxonomy" id="300843"/>
    <lineage>
        <taxon>Eukaryota</taxon>
        <taxon>Viridiplantae</taxon>
        <taxon>Streptophyta</taxon>
        <taxon>Embryophyta</taxon>
        <taxon>Tracheophyta</taxon>
        <taxon>Spermatophyta</taxon>
        <taxon>Magnoliopsida</taxon>
        <taxon>eudicotyledons</taxon>
        <taxon>Gunneridae</taxon>
        <taxon>Pentapetalae</taxon>
        <taxon>asterids</taxon>
        <taxon>lamiids</taxon>
        <taxon>Lamiales</taxon>
        <taxon>Pedaliaceae</taxon>
        <taxon>Sesamum</taxon>
    </lineage>
</organism>
<dbReference type="AlphaFoldDB" id="A0AAW2IVW0"/>
<gene>
    <name evidence="2" type="ORF">Sradi_7151800</name>
</gene>
<dbReference type="PANTHER" id="PTHR31286:SF180">
    <property type="entry name" value="OS10G0362600 PROTEIN"/>
    <property type="match status" value="1"/>
</dbReference>